<dbReference type="InterPro" id="IPR027417">
    <property type="entry name" value="P-loop_NTPase"/>
</dbReference>
<comment type="caution">
    <text evidence="3">The sequence shown here is derived from an EMBL/GenBank/DDBJ whole genome shotgun (WGS) entry which is preliminary data.</text>
</comment>
<dbReference type="EMBL" id="CAJOBJ010216019">
    <property type="protein sequence ID" value="CAF5022241.1"/>
    <property type="molecule type" value="Genomic_DNA"/>
</dbReference>
<feature type="non-terminal residue" evidence="3">
    <location>
        <position position="1"/>
    </location>
</feature>
<organism evidence="3 4">
    <name type="scientific">Rotaria magnacalcarata</name>
    <dbReference type="NCBI Taxonomy" id="392030"/>
    <lineage>
        <taxon>Eukaryota</taxon>
        <taxon>Metazoa</taxon>
        <taxon>Spiralia</taxon>
        <taxon>Gnathifera</taxon>
        <taxon>Rotifera</taxon>
        <taxon>Eurotatoria</taxon>
        <taxon>Bdelloidea</taxon>
        <taxon>Philodinida</taxon>
        <taxon>Philodinidae</taxon>
        <taxon>Rotaria</taxon>
    </lineage>
</organism>
<dbReference type="GO" id="GO:0030286">
    <property type="term" value="C:dynein complex"/>
    <property type="evidence" value="ECO:0007669"/>
    <property type="project" value="InterPro"/>
</dbReference>
<dbReference type="InterPro" id="IPR043157">
    <property type="entry name" value="Dynein_AAA1S"/>
</dbReference>
<comment type="similarity">
    <text evidence="1">Belongs to the dynein heavy chain family.</text>
</comment>
<evidence type="ECO:0000259" key="2">
    <source>
        <dbReference type="Pfam" id="PF12774"/>
    </source>
</evidence>
<dbReference type="GO" id="GO:0045505">
    <property type="term" value="F:dynein intermediate chain binding"/>
    <property type="evidence" value="ECO:0007669"/>
    <property type="project" value="InterPro"/>
</dbReference>
<dbReference type="Proteomes" id="UP000681720">
    <property type="component" value="Unassembled WGS sequence"/>
</dbReference>
<dbReference type="PANTHER" id="PTHR46961:SF8">
    <property type="entry name" value="DYNEIN AXONEMAL HEAVY CHAIN 7"/>
    <property type="match status" value="1"/>
</dbReference>
<proteinExistence type="inferred from homology"/>
<dbReference type="Pfam" id="PF12774">
    <property type="entry name" value="AAA_6"/>
    <property type="match status" value="1"/>
</dbReference>
<dbReference type="FunFam" id="1.10.8.710:FF:000004">
    <property type="entry name" value="Dynein axonemal heavy chain 6"/>
    <property type="match status" value="1"/>
</dbReference>
<name>A0A8S3DL06_9BILA</name>
<evidence type="ECO:0000313" key="4">
    <source>
        <dbReference type="Proteomes" id="UP000681720"/>
    </source>
</evidence>
<gene>
    <name evidence="3" type="ORF">GIL414_LOCUS58444</name>
</gene>
<evidence type="ECO:0000313" key="3">
    <source>
        <dbReference type="EMBL" id="CAF5022241.1"/>
    </source>
</evidence>
<dbReference type="Gene3D" id="1.10.8.710">
    <property type="match status" value="1"/>
</dbReference>
<dbReference type="GO" id="GO:0051959">
    <property type="term" value="F:dynein light intermediate chain binding"/>
    <property type="evidence" value="ECO:0007669"/>
    <property type="project" value="InterPro"/>
</dbReference>
<feature type="non-terminal residue" evidence="3">
    <location>
        <position position="298"/>
    </location>
</feature>
<accession>A0A8S3DL06</accession>
<dbReference type="GO" id="GO:0005524">
    <property type="term" value="F:ATP binding"/>
    <property type="evidence" value="ECO:0007669"/>
    <property type="project" value="InterPro"/>
</dbReference>
<dbReference type="Gene3D" id="3.40.50.300">
    <property type="entry name" value="P-loop containing nucleotide triphosphate hydrolases"/>
    <property type="match status" value="2"/>
</dbReference>
<dbReference type="GO" id="GO:0007018">
    <property type="term" value="P:microtubule-based movement"/>
    <property type="evidence" value="ECO:0007669"/>
    <property type="project" value="InterPro"/>
</dbReference>
<protein>
    <recommendedName>
        <fullName evidence="2">Dynein heavy chain hydrolytic ATP-binding dynein motor region domain-containing protein</fullName>
    </recommendedName>
</protein>
<feature type="domain" description="Dynein heavy chain hydrolytic ATP-binding dynein motor region" evidence="2">
    <location>
        <begin position="1"/>
        <end position="282"/>
    </location>
</feature>
<evidence type="ECO:0000256" key="1">
    <source>
        <dbReference type="ARBA" id="ARBA00008887"/>
    </source>
</evidence>
<sequence length="298" mass="32943">TETTKDLAKAVAKQCIVFNCSDAMDYKALGKFFKGLASCGAWSCFDEFNRIDLEVLSVVAQQILIIQRGITSGADMIHFEGTDIRLDPTCATFITMNPGYAGRSELPDNLKALFRPVAMMVPDYSMIAEIKLYSSGFVNARPLAVKIVATYRLCSEQLSSQHHYDYGMRAVISVLIAAKNLKLKYPDQNEDILVLRSIIDVNLPKFLAGDLPLFAGITSDLFPGVKLPKPDYDQMNVAVEQACKDANLQCTSFFLEKIQQIYEMMIVRHGFMIVGGPMGGKTSAYRTLGAALALLHEK</sequence>
<dbReference type="FunFam" id="3.40.50.300:FF:000063">
    <property type="entry name" value="dynein heavy chain 6, axonemal"/>
    <property type="match status" value="1"/>
</dbReference>
<dbReference type="InterPro" id="IPR026983">
    <property type="entry name" value="DHC"/>
</dbReference>
<dbReference type="AlphaFoldDB" id="A0A8S3DL06"/>
<reference evidence="3" key="1">
    <citation type="submission" date="2021-02" db="EMBL/GenBank/DDBJ databases">
        <authorList>
            <person name="Nowell W R."/>
        </authorList>
    </citation>
    <scope>NUCLEOTIDE SEQUENCE</scope>
</reference>
<dbReference type="SUPFAM" id="SSF52540">
    <property type="entry name" value="P-loop containing nucleoside triphosphate hydrolases"/>
    <property type="match status" value="2"/>
</dbReference>
<dbReference type="PANTHER" id="PTHR46961">
    <property type="entry name" value="DYNEIN HEAVY CHAIN 1, AXONEMAL-LIKE PROTEIN"/>
    <property type="match status" value="1"/>
</dbReference>
<dbReference type="InterPro" id="IPR035699">
    <property type="entry name" value="AAA_6"/>
</dbReference>